<organism evidence="2 3">
    <name type="scientific">Morchella conica CCBAS932</name>
    <dbReference type="NCBI Taxonomy" id="1392247"/>
    <lineage>
        <taxon>Eukaryota</taxon>
        <taxon>Fungi</taxon>
        <taxon>Dikarya</taxon>
        <taxon>Ascomycota</taxon>
        <taxon>Pezizomycotina</taxon>
        <taxon>Pezizomycetes</taxon>
        <taxon>Pezizales</taxon>
        <taxon>Morchellaceae</taxon>
        <taxon>Morchella</taxon>
    </lineage>
</organism>
<dbReference type="Proteomes" id="UP000277580">
    <property type="component" value="Unassembled WGS sequence"/>
</dbReference>
<name>A0A3N4KIH7_9PEZI</name>
<reference evidence="2 3" key="1">
    <citation type="journal article" date="2018" name="Nat. Ecol. Evol.">
        <title>Pezizomycetes genomes reveal the molecular basis of ectomycorrhizal truffle lifestyle.</title>
        <authorList>
            <person name="Murat C."/>
            <person name="Payen T."/>
            <person name="Noel B."/>
            <person name="Kuo A."/>
            <person name="Morin E."/>
            <person name="Chen J."/>
            <person name="Kohler A."/>
            <person name="Krizsan K."/>
            <person name="Balestrini R."/>
            <person name="Da Silva C."/>
            <person name="Montanini B."/>
            <person name="Hainaut M."/>
            <person name="Levati E."/>
            <person name="Barry K.W."/>
            <person name="Belfiori B."/>
            <person name="Cichocki N."/>
            <person name="Clum A."/>
            <person name="Dockter R.B."/>
            <person name="Fauchery L."/>
            <person name="Guy J."/>
            <person name="Iotti M."/>
            <person name="Le Tacon F."/>
            <person name="Lindquist E.A."/>
            <person name="Lipzen A."/>
            <person name="Malagnac F."/>
            <person name="Mello A."/>
            <person name="Molinier V."/>
            <person name="Miyauchi S."/>
            <person name="Poulain J."/>
            <person name="Riccioni C."/>
            <person name="Rubini A."/>
            <person name="Sitrit Y."/>
            <person name="Splivallo R."/>
            <person name="Traeger S."/>
            <person name="Wang M."/>
            <person name="Zifcakova L."/>
            <person name="Wipf D."/>
            <person name="Zambonelli A."/>
            <person name="Paolocci F."/>
            <person name="Nowrousian M."/>
            <person name="Ottonello S."/>
            <person name="Baldrian P."/>
            <person name="Spatafora J.W."/>
            <person name="Henrissat B."/>
            <person name="Nagy L.G."/>
            <person name="Aury J.M."/>
            <person name="Wincker P."/>
            <person name="Grigoriev I.V."/>
            <person name="Bonfante P."/>
            <person name="Martin F.M."/>
        </authorList>
    </citation>
    <scope>NUCLEOTIDE SEQUENCE [LARGE SCALE GENOMIC DNA]</scope>
    <source>
        <strain evidence="2 3">CCBAS932</strain>
    </source>
</reference>
<evidence type="ECO:0000313" key="3">
    <source>
        <dbReference type="Proteomes" id="UP000277580"/>
    </source>
</evidence>
<proteinExistence type="predicted"/>
<sequence>MAEFQFFRLYPVAAALTRQLQQLIHPSIVKKEEEVVLSDTSQGQHSRSNRTLCPSCYAARHPTRPIHPPILREPAPDVITFVSPVVTGEYDGDEDTLDRFRRKRREHRARQARRGRTQVEGVGVAEQAVLNGGWLAAKRKRRVYEEDDSDYEEEDTRNFDQVLRGLRGIHDGEHDVERERGGGIRWVERFFAGEPDYDEDDEDGDEENEEEAEGGFKDVAEFESLPAGLSQGSAGCEVGFDGLEAGSQPGGRAGIGLASVSAAATGRRNSV</sequence>
<keyword evidence="3" id="KW-1185">Reference proteome</keyword>
<dbReference type="AlphaFoldDB" id="A0A3N4KIH7"/>
<accession>A0A3N4KIH7</accession>
<feature type="region of interest" description="Disordered" evidence="1">
    <location>
        <begin position="241"/>
        <end position="271"/>
    </location>
</feature>
<evidence type="ECO:0000256" key="1">
    <source>
        <dbReference type="SAM" id="MobiDB-lite"/>
    </source>
</evidence>
<dbReference type="OrthoDB" id="5354596at2759"/>
<dbReference type="InParanoid" id="A0A3N4KIH7"/>
<feature type="region of interest" description="Disordered" evidence="1">
    <location>
        <begin position="194"/>
        <end position="217"/>
    </location>
</feature>
<gene>
    <name evidence="2" type="ORF">P167DRAFT_566549</name>
</gene>
<protein>
    <submittedName>
        <fullName evidence="2">Uncharacterized protein</fullName>
    </submittedName>
</protein>
<feature type="compositionally biased region" description="Acidic residues" evidence="1">
    <location>
        <begin position="195"/>
        <end position="213"/>
    </location>
</feature>
<dbReference type="EMBL" id="ML119143">
    <property type="protein sequence ID" value="RPB10367.1"/>
    <property type="molecule type" value="Genomic_DNA"/>
</dbReference>
<evidence type="ECO:0000313" key="2">
    <source>
        <dbReference type="EMBL" id="RPB10367.1"/>
    </source>
</evidence>